<evidence type="ECO:0000313" key="2">
    <source>
        <dbReference type="Proteomes" id="UP000007875"/>
    </source>
</evidence>
<dbReference type="PANTHER" id="PTHR34828:SF1">
    <property type="entry name" value="TESTIS-EXPRESSED PROTEIN 45"/>
    <property type="match status" value="1"/>
</dbReference>
<organism evidence="1 2">
    <name type="scientific">Ciona savignyi</name>
    <name type="common">Pacific transparent sea squirt</name>
    <dbReference type="NCBI Taxonomy" id="51511"/>
    <lineage>
        <taxon>Eukaryota</taxon>
        <taxon>Metazoa</taxon>
        <taxon>Chordata</taxon>
        <taxon>Tunicata</taxon>
        <taxon>Ascidiacea</taxon>
        <taxon>Phlebobranchia</taxon>
        <taxon>Cionidae</taxon>
        <taxon>Ciona</taxon>
    </lineage>
</organism>
<reference evidence="2" key="1">
    <citation type="submission" date="2003-08" db="EMBL/GenBank/DDBJ databases">
        <authorList>
            <person name="Birren B."/>
            <person name="Nusbaum C."/>
            <person name="Abebe A."/>
            <person name="Abouelleil A."/>
            <person name="Adekoya E."/>
            <person name="Ait-zahra M."/>
            <person name="Allen N."/>
            <person name="Allen T."/>
            <person name="An P."/>
            <person name="Anderson M."/>
            <person name="Anderson S."/>
            <person name="Arachchi H."/>
            <person name="Armbruster J."/>
            <person name="Bachantsang P."/>
            <person name="Baldwin J."/>
            <person name="Barry A."/>
            <person name="Bayul T."/>
            <person name="Blitshsteyn B."/>
            <person name="Bloom T."/>
            <person name="Blye J."/>
            <person name="Boguslavskiy L."/>
            <person name="Borowsky M."/>
            <person name="Boukhgalter B."/>
            <person name="Brunache A."/>
            <person name="Butler J."/>
            <person name="Calixte N."/>
            <person name="Calvo S."/>
            <person name="Camarata J."/>
            <person name="Campo K."/>
            <person name="Chang J."/>
            <person name="Cheshatsang Y."/>
            <person name="Citroen M."/>
            <person name="Collymore A."/>
            <person name="Considine T."/>
            <person name="Cook A."/>
            <person name="Cooke P."/>
            <person name="Corum B."/>
            <person name="Cuomo C."/>
            <person name="David R."/>
            <person name="Dawoe T."/>
            <person name="Degray S."/>
            <person name="Dodge S."/>
            <person name="Dooley K."/>
            <person name="Dorje P."/>
            <person name="Dorjee K."/>
            <person name="Dorris L."/>
            <person name="Duffey N."/>
            <person name="Dupes A."/>
            <person name="Elkins T."/>
            <person name="Engels R."/>
            <person name="Erickson J."/>
            <person name="Farina A."/>
            <person name="Faro S."/>
            <person name="Ferreira P."/>
            <person name="Fischer H."/>
            <person name="Fitzgerald M."/>
            <person name="Foley K."/>
            <person name="Gage D."/>
            <person name="Galagan J."/>
            <person name="Gearin G."/>
            <person name="Gnerre S."/>
            <person name="Gnirke A."/>
            <person name="Goyette A."/>
            <person name="Graham J."/>
            <person name="Grandbois E."/>
            <person name="Gyaltsen K."/>
            <person name="Hafez N."/>
            <person name="Hagopian D."/>
            <person name="Hagos B."/>
            <person name="Hall J."/>
            <person name="Hatcher B."/>
            <person name="Heller A."/>
            <person name="Higgins H."/>
            <person name="Honan T."/>
            <person name="Horn A."/>
            <person name="Houde N."/>
            <person name="Hughes L."/>
            <person name="Hulme W."/>
            <person name="Husby E."/>
            <person name="Iliev I."/>
            <person name="Jaffe D."/>
            <person name="Jones C."/>
            <person name="Kamal M."/>
            <person name="Kamat A."/>
            <person name="Kamvysselis M."/>
            <person name="Karlsson E."/>
            <person name="Kells C."/>
            <person name="Kieu A."/>
            <person name="Kisner P."/>
            <person name="Kodira C."/>
            <person name="Kulbokas E."/>
            <person name="Labutti K."/>
            <person name="Lama D."/>
            <person name="Landers T."/>
            <person name="Leger J."/>
            <person name="Levine S."/>
            <person name="Lewis D."/>
            <person name="Lewis T."/>
            <person name="Lindblad-toh K."/>
            <person name="Liu X."/>
            <person name="Lokyitsang T."/>
            <person name="Lokyitsang Y."/>
            <person name="Lucien O."/>
            <person name="Lui A."/>
            <person name="Ma L.J."/>
            <person name="Mabbitt R."/>
            <person name="Macdonald J."/>
            <person name="Maclean C."/>
            <person name="Major J."/>
            <person name="Manning J."/>
            <person name="Marabella R."/>
            <person name="Maru K."/>
            <person name="Matthews C."/>
            <person name="Mauceli E."/>
            <person name="Mccarthy M."/>
            <person name="Mcdonough S."/>
            <person name="Mcghee T."/>
            <person name="Meldrim J."/>
            <person name="Meneus L."/>
            <person name="Mesirov J."/>
            <person name="Mihalev A."/>
            <person name="Mihova T."/>
            <person name="Mikkelsen T."/>
            <person name="Mlenga V."/>
            <person name="Moru K."/>
            <person name="Mozes J."/>
            <person name="Mulrain L."/>
            <person name="Munson G."/>
            <person name="Naylor J."/>
            <person name="Newes C."/>
            <person name="Nguyen C."/>
            <person name="Nguyen N."/>
            <person name="Nguyen T."/>
            <person name="Nicol R."/>
            <person name="Nielsen C."/>
            <person name="Nizzari M."/>
            <person name="Norbu C."/>
            <person name="Norbu N."/>
            <person name="O'donnell P."/>
            <person name="Okoawo O."/>
            <person name="O'leary S."/>
            <person name="Omotosho B."/>
            <person name="O'neill K."/>
            <person name="Osman S."/>
            <person name="Parker S."/>
            <person name="Perrin D."/>
            <person name="Phunkhang P."/>
            <person name="Piqani B."/>
            <person name="Purcell S."/>
            <person name="Rachupka T."/>
            <person name="Ramasamy U."/>
            <person name="Rameau R."/>
            <person name="Ray V."/>
            <person name="Raymond C."/>
            <person name="Retta R."/>
            <person name="Richardson S."/>
            <person name="Rise C."/>
            <person name="Rodriguez J."/>
            <person name="Rogers J."/>
            <person name="Rogov P."/>
            <person name="Rutman M."/>
            <person name="Schupbach R."/>
            <person name="Seaman C."/>
            <person name="Settipalli S."/>
            <person name="Sharpe T."/>
            <person name="Sheridan J."/>
            <person name="Sherpa N."/>
            <person name="Shi J."/>
            <person name="Smirnov S."/>
            <person name="Smith C."/>
            <person name="Sougnez C."/>
            <person name="Spencer B."/>
            <person name="Stalker J."/>
            <person name="Stange-thomann N."/>
            <person name="Stavropoulos S."/>
            <person name="Stetson K."/>
            <person name="Stone C."/>
            <person name="Stone S."/>
            <person name="Stubbs M."/>
            <person name="Talamas J."/>
            <person name="Tchuinga P."/>
            <person name="Tenzing P."/>
            <person name="Tesfaye S."/>
            <person name="Theodore J."/>
            <person name="Thoulutsang Y."/>
            <person name="Topham K."/>
            <person name="Towey S."/>
            <person name="Tsamla T."/>
            <person name="Tsomo N."/>
            <person name="Vallee D."/>
            <person name="Vassiliev H."/>
            <person name="Venkataraman V."/>
            <person name="Vinson J."/>
            <person name="Vo A."/>
            <person name="Wade C."/>
            <person name="Wang S."/>
            <person name="Wangchuk T."/>
            <person name="Wangdi T."/>
            <person name="Whittaker C."/>
            <person name="Wilkinson J."/>
            <person name="Wu Y."/>
            <person name="Wyman D."/>
            <person name="Yadav S."/>
            <person name="Yang S."/>
            <person name="Yang X."/>
            <person name="Yeager S."/>
            <person name="Yee E."/>
            <person name="Young G."/>
            <person name="Zainoun J."/>
            <person name="Zembeck L."/>
            <person name="Zimmer A."/>
            <person name="Zody M."/>
            <person name="Lander E."/>
        </authorList>
    </citation>
    <scope>NUCLEOTIDE SEQUENCE [LARGE SCALE GENOMIC DNA]</scope>
</reference>
<reference evidence="1" key="2">
    <citation type="submission" date="2025-08" db="UniProtKB">
        <authorList>
            <consortium name="Ensembl"/>
        </authorList>
    </citation>
    <scope>IDENTIFICATION</scope>
</reference>
<reference evidence="1" key="3">
    <citation type="submission" date="2025-09" db="UniProtKB">
        <authorList>
            <consortium name="Ensembl"/>
        </authorList>
    </citation>
    <scope>IDENTIFICATION</scope>
</reference>
<protein>
    <submittedName>
        <fullName evidence="1">Uncharacterized protein</fullName>
    </submittedName>
</protein>
<keyword evidence="2" id="KW-1185">Reference proteome</keyword>
<dbReference type="PANTHER" id="PTHR34828">
    <property type="entry name" value="TESTIS-EXPRESSED PROTEIN 45"/>
    <property type="match status" value="1"/>
</dbReference>
<dbReference type="eggNOG" id="ENOG502S3A0">
    <property type="taxonomic scope" value="Eukaryota"/>
</dbReference>
<accession>H2Z8V9</accession>
<dbReference type="Ensembl" id="ENSCSAVT00000014185.1">
    <property type="protein sequence ID" value="ENSCSAVP00000014024.1"/>
    <property type="gene ID" value="ENSCSAVG00000008226.1"/>
</dbReference>
<dbReference type="InParanoid" id="H2Z8V9"/>
<dbReference type="Pfam" id="PF15373">
    <property type="entry name" value="SAXO5-like"/>
    <property type="match status" value="1"/>
</dbReference>
<dbReference type="HOGENOM" id="CLU_1517400_0_0_1"/>
<proteinExistence type="predicted"/>
<dbReference type="AlphaFoldDB" id="H2Z8V9"/>
<dbReference type="Proteomes" id="UP000007875">
    <property type="component" value="Unassembled WGS sequence"/>
</dbReference>
<dbReference type="InterPro" id="IPR028001">
    <property type="entry name" value="SAXO5"/>
</dbReference>
<evidence type="ECO:0000313" key="1">
    <source>
        <dbReference type="Ensembl" id="ENSCSAVP00000014024.1"/>
    </source>
</evidence>
<sequence length="177" mass="20164">MDPYRAHKRVNSTVARSHHKLLDLKQASVPRVNGAQLRTVSKVQLGEKELESSFYETTCDSTFQPVTVAYKRADSHPKSNVPLDYFGNNRRAPTTWSDFPAHDIARQLPHRVALENLRETHFIPPHGAERFFSTTQDSHYTPKRVAKFNVDPGRLQRSTVPIGTMGKFIQGCHNGWK</sequence>
<name>H2Z8V9_CIOSA</name>